<dbReference type="GeneID" id="38471999"/>
<sequence length="304" mass="33014">MSGGSGENGITRRNMIKTVAGGSAAGLAGCSSKGGQEEGGEDGEGNERTTDVEDTSREPTAEGSSPSVEFPISDDPSNSEMLRGMFVLDDLVNPDIELPGWDSNDSYTGSVLDRKGYEQNGMTVDPSVNGRVLDAMGLWDKVTKYFEARSQPGLFHLENGVPDVESISSGPDLSLNTEIEGLPVYTGTFQAKRGPRKVAVAPGENYILVQRGVGESSTDDILGSMGWQIEHLLDGENPMLDDNPECESAVEDSDGYHSARLHLFPDEERTRADYATVEEGERSFDQFNYVVETARWSRNRSRNN</sequence>
<evidence type="ECO:0000313" key="5">
    <source>
        <dbReference type="Proteomes" id="UP000282007"/>
    </source>
</evidence>
<evidence type="ECO:0000256" key="1">
    <source>
        <dbReference type="SAM" id="MobiDB-lite"/>
    </source>
</evidence>
<reference evidence="3 4" key="1">
    <citation type="journal article" date="2015" name="Stand. Genomic Sci.">
        <title>Genomic Encyclopedia of Bacterial and Archaeal Type Strains, Phase III: the genomes of soil and plant-associated and newly described type strains.</title>
        <authorList>
            <person name="Whitman W.B."/>
            <person name="Woyke T."/>
            <person name="Klenk H.P."/>
            <person name="Zhou Y."/>
            <person name="Lilburn T.G."/>
            <person name="Beck B.J."/>
            <person name="De Vos P."/>
            <person name="Vandamme P."/>
            <person name="Eisen J.A."/>
            <person name="Garrity G."/>
            <person name="Hugenholtz P."/>
            <person name="Kyrpides N.C."/>
        </authorList>
    </citation>
    <scope>NUCLEOTIDE SEQUENCE [LARGE SCALE GENOMIC DNA]</scope>
    <source>
        <strain evidence="3 4">CGMCC 1.10124</strain>
    </source>
</reference>
<evidence type="ECO:0000313" key="3">
    <source>
        <dbReference type="EMBL" id="RMB08250.1"/>
    </source>
</evidence>
<feature type="region of interest" description="Disordered" evidence="1">
    <location>
        <begin position="23"/>
        <end position="76"/>
    </location>
</feature>
<organism evidence="3 4">
    <name type="scientific">Haloplanus aerogenes</name>
    <dbReference type="NCBI Taxonomy" id="660522"/>
    <lineage>
        <taxon>Archaea</taxon>
        <taxon>Methanobacteriati</taxon>
        <taxon>Methanobacteriota</taxon>
        <taxon>Stenosarchaea group</taxon>
        <taxon>Halobacteria</taxon>
        <taxon>Halobacteriales</taxon>
        <taxon>Haloferacaceae</taxon>
        <taxon>Haloplanus</taxon>
    </lineage>
</organism>
<protein>
    <submittedName>
        <fullName evidence="3">Uncharacterized protein</fullName>
    </submittedName>
</protein>
<evidence type="ECO:0000313" key="2">
    <source>
        <dbReference type="EMBL" id="AZH26018.1"/>
    </source>
</evidence>
<evidence type="ECO:0000313" key="4">
    <source>
        <dbReference type="Proteomes" id="UP000277326"/>
    </source>
</evidence>
<dbReference type="EMBL" id="CP034145">
    <property type="protein sequence ID" value="AZH26018.1"/>
    <property type="molecule type" value="Genomic_DNA"/>
</dbReference>
<keyword evidence="5" id="KW-1185">Reference proteome</keyword>
<proteinExistence type="predicted"/>
<dbReference type="Proteomes" id="UP000277326">
    <property type="component" value="Unassembled WGS sequence"/>
</dbReference>
<name>A0A3M0CID9_9EURY</name>
<dbReference type="AlphaFoldDB" id="A0A3M0CID9"/>
<dbReference type="RefSeq" id="WP_124897074.1">
    <property type="nucleotide sequence ID" value="NZ_CP034145.1"/>
</dbReference>
<reference evidence="3" key="3">
    <citation type="submission" date="2018-10" db="EMBL/GenBank/DDBJ databases">
        <authorList>
            <person name="Whitman W."/>
            <person name="Huntemann M."/>
            <person name="Clum A."/>
            <person name="Pillay M."/>
            <person name="Palaniappan K."/>
            <person name="Varghese N."/>
            <person name="Mikhailova N."/>
            <person name="Stamatis D."/>
            <person name="Reddy T."/>
            <person name="Daum C."/>
            <person name="Shapiro N."/>
            <person name="Ivanova N."/>
            <person name="Kyrpides N."/>
            <person name="Woyke T."/>
        </authorList>
    </citation>
    <scope>NUCLEOTIDE SEQUENCE</scope>
    <source>
        <strain evidence="3">CGMCC 1.10124</strain>
    </source>
</reference>
<feature type="compositionally biased region" description="Basic and acidic residues" evidence="1">
    <location>
        <begin position="45"/>
        <end position="60"/>
    </location>
</feature>
<dbReference type="Proteomes" id="UP000282007">
    <property type="component" value="Chromosome"/>
</dbReference>
<feature type="compositionally biased region" description="Low complexity" evidence="1">
    <location>
        <begin position="23"/>
        <end position="34"/>
    </location>
</feature>
<dbReference type="KEGG" id="haer:DU502_11895"/>
<reference evidence="2 5" key="2">
    <citation type="submission" date="2018-07" db="EMBL/GenBank/DDBJ databases">
        <title>Genome sequences of Haloplanus aerogenes JCM 16430T.</title>
        <authorList>
            <person name="Kim Y.B."/>
            <person name="Roh S.W."/>
        </authorList>
    </citation>
    <scope>NUCLEOTIDE SEQUENCE [LARGE SCALE GENOMIC DNA]</scope>
    <source>
        <strain evidence="2 5">JCM 16430</strain>
    </source>
</reference>
<dbReference type="EMBL" id="REFS01000012">
    <property type="protein sequence ID" value="RMB08250.1"/>
    <property type="molecule type" value="Genomic_DNA"/>
</dbReference>
<accession>A0A3M0CID9</accession>
<gene>
    <name evidence="3" type="ORF">ATH50_3666</name>
    <name evidence="2" type="ORF">DU502_11895</name>
</gene>